<evidence type="ECO:0000313" key="15">
    <source>
        <dbReference type="Proteomes" id="UP001372834"/>
    </source>
</evidence>
<comment type="caution">
    <text evidence="14">The sequence shown here is derived from an EMBL/GenBank/DDBJ whole genome shotgun (WGS) entry which is preliminary data.</text>
</comment>
<dbReference type="AlphaFoldDB" id="A0AAN8RYQ3"/>
<dbReference type="PANTHER" id="PTHR47117:SF5">
    <property type="entry name" value="KINESIN-LIKE PROTEIN KIF14"/>
    <property type="match status" value="1"/>
</dbReference>
<evidence type="ECO:0000259" key="12">
    <source>
        <dbReference type="PROSITE" id="PS50006"/>
    </source>
</evidence>
<keyword evidence="4 9" id="KW-0547">Nucleotide-binding</keyword>
<keyword evidence="2" id="KW-0963">Cytoplasm</keyword>
<dbReference type="InterPro" id="IPR008984">
    <property type="entry name" value="SMAD_FHA_dom_sf"/>
</dbReference>
<dbReference type="Proteomes" id="UP001372834">
    <property type="component" value="Unassembled WGS sequence"/>
</dbReference>
<evidence type="ECO:0000256" key="8">
    <source>
        <dbReference type="ARBA" id="ARBA00023212"/>
    </source>
</evidence>
<keyword evidence="3" id="KW-0493">Microtubule</keyword>
<keyword evidence="8" id="KW-0206">Cytoskeleton</keyword>
<reference evidence="14 15" key="1">
    <citation type="submission" date="2023-10" db="EMBL/GenBank/DDBJ databases">
        <title>Genomes of two closely related lineages of the louse Polyplax serrata with different host specificities.</title>
        <authorList>
            <person name="Martinu J."/>
            <person name="Tarabai H."/>
            <person name="Stefka J."/>
            <person name="Hypsa V."/>
        </authorList>
    </citation>
    <scope>NUCLEOTIDE SEQUENCE [LARGE SCALE GENOMIC DNA]</scope>
    <source>
        <strain evidence="14">HR10_N</strain>
    </source>
</reference>
<dbReference type="GO" id="GO:0005524">
    <property type="term" value="F:ATP binding"/>
    <property type="evidence" value="ECO:0007669"/>
    <property type="project" value="UniProtKB-UniRule"/>
</dbReference>
<evidence type="ECO:0000256" key="10">
    <source>
        <dbReference type="SAM" id="Coils"/>
    </source>
</evidence>
<dbReference type="InterPro" id="IPR000253">
    <property type="entry name" value="FHA_dom"/>
</dbReference>
<dbReference type="SMART" id="SM00240">
    <property type="entry name" value="FHA"/>
    <property type="match status" value="1"/>
</dbReference>
<dbReference type="GO" id="GO:0005874">
    <property type="term" value="C:microtubule"/>
    <property type="evidence" value="ECO:0007669"/>
    <property type="project" value="UniProtKB-KW"/>
</dbReference>
<evidence type="ECO:0000259" key="13">
    <source>
        <dbReference type="PROSITE" id="PS50067"/>
    </source>
</evidence>
<evidence type="ECO:0000256" key="3">
    <source>
        <dbReference type="ARBA" id="ARBA00022701"/>
    </source>
</evidence>
<gene>
    <name evidence="14" type="ORF">RUM43_014932</name>
</gene>
<evidence type="ECO:0000256" key="5">
    <source>
        <dbReference type="ARBA" id="ARBA00022840"/>
    </source>
</evidence>
<dbReference type="SUPFAM" id="SSF49879">
    <property type="entry name" value="SMAD/FHA domain"/>
    <property type="match status" value="1"/>
</dbReference>
<dbReference type="Gene3D" id="3.40.850.10">
    <property type="entry name" value="Kinesin motor domain"/>
    <property type="match status" value="1"/>
</dbReference>
<evidence type="ECO:0000256" key="2">
    <source>
        <dbReference type="ARBA" id="ARBA00022490"/>
    </source>
</evidence>
<dbReference type="SMART" id="SM00129">
    <property type="entry name" value="KISc"/>
    <property type="match status" value="1"/>
</dbReference>
<comment type="similarity">
    <text evidence="9">Belongs to the TRAFAC class myosin-kinesin ATPase superfamily. Kinesin family.</text>
</comment>
<dbReference type="EMBL" id="JAWJWE010000046">
    <property type="protein sequence ID" value="KAK6616962.1"/>
    <property type="molecule type" value="Genomic_DNA"/>
</dbReference>
<sequence>MALSKQMERRTDTVFKTPTSCNSKMQKSTPGVVNTTSRVNTPKNSNISKSKSTPIISEKYMNLMKIRDKGIATPVTHLCSPSLSPKGRRHFIQNNNCSVKRFLSDSSLNEVFASHTGDNATPNSQQQEEEASNFVVGVRVRPFNLRELSDPTVRNVVQMTDENVVVTCDRGAIHSFSYDHCFWSFDSTHPQYASQETVFATMVLPLMDQVFMGCNACLLAYGQTGSGKSYRCIAMINMMGLDSGVQGELGSDSGVIPRFFEEVFRRISDIEKHNDSCLVEISYFEIYNEKIHDLLGTHSNFSLRKSLKVREHPTFGPYVVDLSAHSVKSFQDVQDWITVGNSQRVTAATGMNEKSSRSHSIFSVTIIQKGKSHGLHGSRSKVNLVDLAGSERVAQMCATGTKLKEGVSINKSLLSLGKVITFLAEKGKKKGTTSFGPYRESVLTWLLRELVLDYSYVIDSSEEESLGGNSRTAMLATISPANVHLDETLATLRYACQARSIVNRVYKNEDANERMIRELRAEVEKITMLRQELDRMKKMVEYAESKEKEEEIERLKKRLVDSEDLLTKSQLSWTERLKEAESLKAAELQYLKRCGVAIGLQCDKKIPCLVNLAADPMLTGTLLYLLPPGRMVIGRSVDSNDSKAEKPDIGLNGPLIQPHHCEILNRDGRLYLIPVEGCDTYVNGQAIKEETELHHKWRVVFGGIHYFRVSIPTESEMSVEDPVDFDFAHEEILKVQEEKLRAELEESKQMAISKLEAEMESMLGAQKFDYERQINEMLSIVEMQTNALAEERKQKHFLQMERNVLQERVNNHDNCRKNMNDGQRIAKKCSPYKSTFLQDLKVILEDTNLDFVSDENSEAISLHEMQVLVKEATQRCREYDINYEFHQQQIFGANGLKPVVKVVDKSKFLFSLWKPQKFITLINLLRESDQQSEIEKLLKDSTKNWEAQEVEAKEKRISVNTDYFKKQLSQNIKNAKDNSFIEGEKVPEKVTVCLQEMRAKADNLINFCFNEESPCGLWRNRVKHAMKHFEMFFSVVQGDSLPADKNGKCVRFSETS</sequence>
<dbReference type="PRINTS" id="PR00380">
    <property type="entry name" value="KINESINHEAVY"/>
</dbReference>
<dbReference type="GO" id="GO:0007018">
    <property type="term" value="P:microtubule-based movement"/>
    <property type="evidence" value="ECO:0007669"/>
    <property type="project" value="InterPro"/>
</dbReference>
<dbReference type="FunFam" id="3.40.850.10:FF:000042">
    <property type="entry name" value="Kinesin family member 14"/>
    <property type="match status" value="1"/>
</dbReference>
<dbReference type="InterPro" id="IPR019821">
    <property type="entry name" value="Kinesin_motor_CS"/>
</dbReference>
<protein>
    <recommendedName>
        <fullName evidence="16">Kinesin-like protein</fullName>
    </recommendedName>
</protein>
<keyword evidence="6 10" id="KW-0175">Coiled coil</keyword>
<evidence type="ECO:0000256" key="7">
    <source>
        <dbReference type="ARBA" id="ARBA00023175"/>
    </source>
</evidence>
<dbReference type="InterPro" id="IPR027417">
    <property type="entry name" value="P-loop_NTPase"/>
</dbReference>
<dbReference type="PANTHER" id="PTHR47117">
    <property type="entry name" value="STAR-RELATED LIPID TRANSFER PROTEIN 9"/>
    <property type="match status" value="1"/>
</dbReference>
<organism evidence="14 15">
    <name type="scientific">Polyplax serrata</name>
    <name type="common">Common mouse louse</name>
    <dbReference type="NCBI Taxonomy" id="468196"/>
    <lineage>
        <taxon>Eukaryota</taxon>
        <taxon>Metazoa</taxon>
        <taxon>Ecdysozoa</taxon>
        <taxon>Arthropoda</taxon>
        <taxon>Hexapoda</taxon>
        <taxon>Insecta</taxon>
        <taxon>Pterygota</taxon>
        <taxon>Neoptera</taxon>
        <taxon>Paraneoptera</taxon>
        <taxon>Psocodea</taxon>
        <taxon>Troctomorpha</taxon>
        <taxon>Phthiraptera</taxon>
        <taxon>Anoplura</taxon>
        <taxon>Polyplacidae</taxon>
        <taxon>Polyplax</taxon>
    </lineage>
</organism>
<proteinExistence type="inferred from homology"/>
<evidence type="ECO:0000256" key="4">
    <source>
        <dbReference type="ARBA" id="ARBA00022741"/>
    </source>
</evidence>
<dbReference type="InterPro" id="IPR001752">
    <property type="entry name" value="Kinesin_motor_dom"/>
</dbReference>
<dbReference type="GO" id="GO:0003777">
    <property type="term" value="F:microtubule motor activity"/>
    <property type="evidence" value="ECO:0007669"/>
    <property type="project" value="InterPro"/>
</dbReference>
<feature type="domain" description="FHA" evidence="12">
    <location>
        <begin position="631"/>
        <end position="687"/>
    </location>
</feature>
<dbReference type="Pfam" id="PF00225">
    <property type="entry name" value="Kinesin"/>
    <property type="match status" value="1"/>
</dbReference>
<dbReference type="PROSITE" id="PS00411">
    <property type="entry name" value="KINESIN_MOTOR_1"/>
    <property type="match status" value="1"/>
</dbReference>
<dbReference type="GO" id="GO:0008017">
    <property type="term" value="F:microtubule binding"/>
    <property type="evidence" value="ECO:0007669"/>
    <property type="project" value="InterPro"/>
</dbReference>
<accession>A0AAN8RYQ3</accession>
<name>A0AAN8RYQ3_POLSC</name>
<feature type="binding site" evidence="9">
    <location>
        <begin position="222"/>
        <end position="229"/>
    </location>
    <ligand>
        <name>ATP</name>
        <dbReference type="ChEBI" id="CHEBI:30616"/>
    </ligand>
</feature>
<dbReference type="Pfam" id="PF00498">
    <property type="entry name" value="FHA"/>
    <property type="match status" value="1"/>
</dbReference>
<dbReference type="InterPro" id="IPR032405">
    <property type="entry name" value="Kinesin_assoc"/>
</dbReference>
<evidence type="ECO:0000256" key="1">
    <source>
        <dbReference type="ARBA" id="ARBA00004245"/>
    </source>
</evidence>
<comment type="subcellular location">
    <subcellularLocation>
        <location evidence="1">Cytoplasm</location>
        <location evidence="1">Cytoskeleton</location>
    </subcellularLocation>
</comment>
<dbReference type="Pfam" id="PF16183">
    <property type="entry name" value="Kinesin_assoc"/>
    <property type="match status" value="1"/>
</dbReference>
<keyword evidence="5 9" id="KW-0067">ATP-binding</keyword>
<feature type="region of interest" description="Disordered" evidence="11">
    <location>
        <begin position="22"/>
        <end position="50"/>
    </location>
</feature>
<evidence type="ECO:0000256" key="11">
    <source>
        <dbReference type="SAM" id="MobiDB-lite"/>
    </source>
</evidence>
<feature type="coiled-coil region" evidence="10">
    <location>
        <begin position="512"/>
        <end position="565"/>
    </location>
</feature>
<dbReference type="InterPro" id="IPR036961">
    <property type="entry name" value="Kinesin_motor_dom_sf"/>
</dbReference>
<evidence type="ECO:0008006" key="16">
    <source>
        <dbReference type="Google" id="ProtNLM"/>
    </source>
</evidence>
<feature type="domain" description="Kinesin motor" evidence="13">
    <location>
        <begin position="133"/>
        <end position="501"/>
    </location>
</feature>
<dbReference type="SUPFAM" id="SSF52540">
    <property type="entry name" value="P-loop containing nucleoside triphosphate hydrolases"/>
    <property type="match status" value="1"/>
</dbReference>
<keyword evidence="7 9" id="KW-0505">Motor protein</keyword>
<evidence type="ECO:0000313" key="14">
    <source>
        <dbReference type="EMBL" id="KAK6616962.1"/>
    </source>
</evidence>
<evidence type="ECO:0000256" key="6">
    <source>
        <dbReference type="ARBA" id="ARBA00023054"/>
    </source>
</evidence>
<evidence type="ECO:0000256" key="9">
    <source>
        <dbReference type="PROSITE-ProRule" id="PRU00283"/>
    </source>
</evidence>
<dbReference type="Gene3D" id="2.60.200.20">
    <property type="match status" value="1"/>
</dbReference>
<dbReference type="PROSITE" id="PS50067">
    <property type="entry name" value="KINESIN_MOTOR_2"/>
    <property type="match status" value="1"/>
</dbReference>
<dbReference type="PROSITE" id="PS50006">
    <property type="entry name" value="FHA_DOMAIN"/>
    <property type="match status" value="1"/>
</dbReference>